<evidence type="ECO:0000256" key="2">
    <source>
        <dbReference type="ARBA" id="ARBA00022723"/>
    </source>
</evidence>
<dbReference type="GO" id="GO:0043139">
    <property type="term" value="F:5'-3' DNA helicase activity"/>
    <property type="evidence" value="ECO:0007669"/>
    <property type="project" value="UniProtKB-EC"/>
</dbReference>
<keyword evidence="8" id="KW-0411">Iron-sulfur</keyword>
<evidence type="ECO:0000313" key="15">
    <source>
        <dbReference type="EMBL" id="HHS51488.1"/>
    </source>
</evidence>
<evidence type="ECO:0000256" key="13">
    <source>
        <dbReference type="ARBA" id="ARBA00048954"/>
    </source>
</evidence>
<dbReference type="Pfam" id="PF00270">
    <property type="entry name" value="DEAD"/>
    <property type="match status" value="1"/>
</dbReference>
<dbReference type="EC" id="5.6.2.3" evidence="12"/>
<dbReference type="InterPro" id="IPR014013">
    <property type="entry name" value="Helic_SF1/SF2_ATP-bd_DinG/Rad3"/>
</dbReference>
<keyword evidence="3" id="KW-0547">Nucleotide-binding</keyword>
<dbReference type="InterPro" id="IPR010614">
    <property type="entry name" value="RAD3-like_helicase_DEAD"/>
</dbReference>
<dbReference type="PROSITE" id="PS51193">
    <property type="entry name" value="HELICASE_ATP_BIND_2"/>
    <property type="match status" value="1"/>
</dbReference>
<dbReference type="InterPro" id="IPR027417">
    <property type="entry name" value="P-loop_NTPase"/>
</dbReference>
<dbReference type="InterPro" id="IPR045028">
    <property type="entry name" value="DinG/Rad3-like"/>
</dbReference>
<evidence type="ECO:0000256" key="8">
    <source>
        <dbReference type="ARBA" id="ARBA00023014"/>
    </source>
</evidence>
<dbReference type="EMBL" id="DTLI01000029">
    <property type="protein sequence ID" value="HHS51488.1"/>
    <property type="molecule type" value="Genomic_DNA"/>
</dbReference>
<dbReference type="PANTHER" id="PTHR11472">
    <property type="entry name" value="DNA REPAIR DEAD HELICASE RAD3/XP-D SUBFAMILY MEMBER"/>
    <property type="match status" value="1"/>
</dbReference>
<evidence type="ECO:0000256" key="10">
    <source>
        <dbReference type="ARBA" id="ARBA00023235"/>
    </source>
</evidence>
<keyword evidence="10" id="KW-0413">Isomerase</keyword>
<dbReference type="GO" id="GO:0051536">
    <property type="term" value="F:iron-sulfur cluster binding"/>
    <property type="evidence" value="ECO:0007669"/>
    <property type="project" value="UniProtKB-KW"/>
</dbReference>
<dbReference type="Gene3D" id="3.40.50.300">
    <property type="entry name" value="P-loop containing nucleotide triphosphate hydrolases"/>
    <property type="match status" value="2"/>
</dbReference>
<evidence type="ECO:0000256" key="5">
    <source>
        <dbReference type="ARBA" id="ARBA00022806"/>
    </source>
</evidence>
<dbReference type="SMART" id="SM00491">
    <property type="entry name" value="HELICc2"/>
    <property type="match status" value="1"/>
</dbReference>
<dbReference type="GO" id="GO:0046872">
    <property type="term" value="F:metal ion binding"/>
    <property type="evidence" value="ECO:0007669"/>
    <property type="project" value="UniProtKB-KW"/>
</dbReference>
<gene>
    <name evidence="15" type="ORF">ENW73_01290</name>
</gene>
<keyword evidence="4" id="KW-0378">Hydrolase</keyword>
<keyword evidence="2" id="KW-0479">Metal-binding</keyword>
<evidence type="ECO:0000256" key="3">
    <source>
        <dbReference type="ARBA" id="ARBA00022741"/>
    </source>
</evidence>
<proteinExistence type="inferred from homology"/>
<feature type="domain" description="Helicase ATP-binding" evidence="14">
    <location>
        <begin position="16"/>
        <end position="288"/>
    </location>
</feature>
<dbReference type="Pfam" id="PF13307">
    <property type="entry name" value="Helicase_C_2"/>
    <property type="match status" value="1"/>
</dbReference>
<evidence type="ECO:0000256" key="7">
    <source>
        <dbReference type="ARBA" id="ARBA00023004"/>
    </source>
</evidence>
<dbReference type="GO" id="GO:0003677">
    <property type="term" value="F:DNA binding"/>
    <property type="evidence" value="ECO:0007669"/>
    <property type="project" value="UniProtKB-KW"/>
</dbReference>
<dbReference type="Pfam" id="PF06733">
    <property type="entry name" value="DEAD_2"/>
    <property type="match status" value="1"/>
</dbReference>
<dbReference type="GO" id="GO:0005524">
    <property type="term" value="F:ATP binding"/>
    <property type="evidence" value="ECO:0007669"/>
    <property type="project" value="UniProtKB-KW"/>
</dbReference>
<keyword evidence="6" id="KW-0067">ATP-binding</keyword>
<dbReference type="SMART" id="SM00487">
    <property type="entry name" value="DEXDc"/>
    <property type="match status" value="1"/>
</dbReference>
<dbReference type="SUPFAM" id="SSF52540">
    <property type="entry name" value="P-loop containing nucleoside triphosphate hydrolases"/>
    <property type="match status" value="1"/>
</dbReference>
<dbReference type="GO" id="GO:0016818">
    <property type="term" value="F:hydrolase activity, acting on acid anhydrides, in phosphorus-containing anhydrides"/>
    <property type="evidence" value="ECO:0007669"/>
    <property type="project" value="InterPro"/>
</dbReference>
<evidence type="ECO:0000256" key="12">
    <source>
        <dbReference type="ARBA" id="ARBA00044969"/>
    </source>
</evidence>
<comment type="cofactor">
    <cofactor evidence="1">
        <name>[4Fe-4S] cluster</name>
        <dbReference type="ChEBI" id="CHEBI:49883"/>
    </cofactor>
</comment>
<reference evidence="15" key="1">
    <citation type="journal article" date="2020" name="mSystems">
        <title>Genome- and Community-Level Interaction Insights into Carbon Utilization and Element Cycling Functions of Hydrothermarchaeota in Hydrothermal Sediment.</title>
        <authorList>
            <person name="Zhou Z."/>
            <person name="Liu Y."/>
            <person name="Xu W."/>
            <person name="Pan J."/>
            <person name="Luo Z.H."/>
            <person name="Li M."/>
        </authorList>
    </citation>
    <scope>NUCLEOTIDE SEQUENCE [LARGE SCALE GENOMIC DNA]</scope>
    <source>
        <strain evidence="15">SpSt-876</strain>
    </source>
</reference>
<evidence type="ECO:0000256" key="1">
    <source>
        <dbReference type="ARBA" id="ARBA00001966"/>
    </source>
</evidence>
<sequence>MLIEERIKIAFSKNGDFSRILPDFEERAEQTKMALAVFTALNNSHHLMVEAGTGVGKSLAYCLPVALWSKANKKRVVVSTYTKLLQNQLIKKDLPILKSILGDELSVAVIYGQENYLCLRRLNASINYGLFDTFEQAAEINEVLEWSKSGSGILAEYPAPLSPNILERIGRDSDNCFSTKCPFHNQCFYLQAKKRWQQADILVVNHYLFFANAEADYHILPKFDAIIFDEAHRLEEVVAHYFGIELSNYSILRLLSLIYNPRTNRGIIPRLVHSRSKRVEIGQVLDECHNAVTEFFAQIRQKLSEEEFKRRIKEPNIVNNNLDEPLKKLYNTLSELKNKEDDPDLVGELISLTKRTEKVRQAIARFLDLEDKNSVYWIEAAQERISLNSALIDCSRLFADKVFNKFPSVIMTSATLTVNRDFSFLKHRFGANNCQELLLDSPFNYQRQTLLYLAQTLPLPNDEDNFYTACARMINEILKLSQGRALILFTSYQALKAVYERMKKDNFTFLIQGEAPVFKLLETFREDVSSVLLATQSFWQGVDVPGEALSCLIITRLPFDVPDDPRLEGVTESLREQGRDPFYSFQLPQAVLRFRQGFGRLIRNTKDRGVVCVLDKRIVERSYGKFFLESLPKKLPMTFNINAIAQFFKNDKIANKNFS</sequence>
<name>A0A7C6A818_UNCW3</name>
<evidence type="ECO:0000259" key="14">
    <source>
        <dbReference type="PROSITE" id="PS51193"/>
    </source>
</evidence>
<protein>
    <recommendedName>
        <fullName evidence="12">DNA 5'-3' helicase</fullName>
        <ecNumber evidence="12">5.6.2.3</ecNumber>
    </recommendedName>
</protein>
<comment type="catalytic activity">
    <reaction evidence="13">
        <text>ATP + H2O = ADP + phosphate + H(+)</text>
        <dbReference type="Rhea" id="RHEA:13065"/>
        <dbReference type="ChEBI" id="CHEBI:15377"/>
        <dbReference type="ChEBI" id="CHEBI:15378"/>
        <dbReference type="ChEBI" id="CHEBI:30616"/>
        <dbReference type="ChEBI" id="CHEBI:43474"/>
        <dbReference type="ChEBI" id="CHEBI:456216"/>
        <dbReference type="EC" id="5.6.2.3"/>
    </reaction>
</comment>
<dbReference type="InterPro" id="IPR014001">
    <property type="entry name" value="Helicase_ATP-bd"/>
</dbReference>
<dbReference type="AlphaFoldDB" id="A0A7C6A818"/>
<keyword evidence="5 15" id="KW-0347">Helicase</keyword>
<comment type="similarity">
    <text evidence="11">Belongs to the helicase family. DinG subfamily.</text>
</comment>
<evidence type="ECO:0000256" key="9">
    <source>
        <dbReference type="ARBA" id="ARBA00023125"/>
    </source>
</evidence>
<evidence type="ECO:0000256" key="11">
    <source>
        <dbReference type="ARBA" id="ARBA00038058"/>
    </source>
</evidence>
<comment type="caution">
    <text evidence="15">The sequence shown here is derived from an EMBL/GenBank/DDBJ whole genome shotgun (WGS) entry which is preliminary data.</text>
</comment>
<dbReference type="GO" id="GO:0006139">
    <property type="term" value="P:nucleobase-containing compound metabolic process"/>
    <property type="evidence" value="ECO:0007669"/>
    <property type="project" value="InterPro"/>
</dbReference>
<evidence type="ECO:0000256" key="4">
    <source>
        <dbReference type="ARBA" id="ARBA00022801"/>
    </source>
</evidence>
<accession>A0A7C6A818</accession>
<evidence type="ECO:0000256" key="6">
    <source>
        <dbReference type="ARBA" id="ARBA00022840"/>
    </source>
</evidence>
<dbReference type="PANTHER" id="PTHR11472:SF34">
    <property type="entry name" value="REGULATOR OF TELOMERE ELONGATION HELICASE 1"/>
    <property type="match status" value="1"/>
</dbReference>
<organism evidence="15">
    <name type="scientific">candidate division WOR-3 bacterium</name>
    <dbReference type="NCBI Taxonomy" id="2052148"/>
    <lineage>
        <taxon>Bacteria</taxon>
        <taxon>Bacteria division WOR-3</taxon>
    </lineage>
</organism>
<dbReference type="InterPro" id="IPR006555">
    <property type="entry name" value="ATP-dep_Helicase_C"/>
</dbReference>
<dbReference type="InterPro" id="IPR011545">
    <property type="entry name" value="DEAD/DEAH_box_helicase_dom"/>
</dbReference>
<keyword evidence="7" id="KW-0408">Iron</keyword>
<keyword evidence="9" id="KW-0238">DNA-binding</keyword>